<dbReference type="Proteomes" id="UP001500064">
    <property type="component" value="Unassembled WGS sequence"/>
</dbReference>
<dbReference type="NCBIfam" id="TIGR00377">
    <property type="entry name" value="ant_ant_sig"/>
    <property type="match status" value="1"/>
</dbReference>
<reference evidence="4 5" key="1">
    <citation type="journal article" date="2019" name="Int. J. Syst. Evol. Microbiol.">
        <title>The Global Catalogue of Microorganisms (GCM) 10K type strain sequencing project: providing services to taxonomists for standard genome sequencing and annotation.</title>
        <authorList>
            <consortium name="The Broad Institute Genomics Platform"/>
            <consortium name="The Broad Institute Genome Sequencing Center for Infectious Disease"/>
            <person name="Wu L."/>
            <person name="Ma J."/>
        </authorList>
    </citation>
    <scope>NUCLEOTIDE SEQUENCE [LARGE SCALE GENOMIC DNA]</scope>
    <source>
        <strain evidence="4 5">JCM 13929</strain>
    </source>
</reference>
<dbReference type="Gene3D" id="3.30.750.24">
    <property type="entry name" value="STAS domain"/>
    <property type="match status" value="1"/>
</dbReference>
<dbReference type="PANTHER" id="PTHR33495:SF2">
    <property type="entry name" value="ANTI-SIGMA FACTOR ANTAGONIST TM_1081-RELATED"/>
    <property type="match status" value="1"/>
</dbReference>
<evidence type="ECO:0000313" key="5">
    <source>
        <dbReference type="Proteomes" id="UP001500064"/>
    </source>
</evidence>
<feature type="domain" description="STAS" evidence="3">
    <location>
        <begin position="11"/>
        <end position="119"/>
    </location>
</feature>
<protein>
    <recommendedName>
        <fullName evidence="2">Anti-sigma factor antagonist</fullName>
    </recommendedName>
</protein>
<gene>
    <name evidence="4" type="ORF">GCM10009733_041860</name>
</gene>
<evidence type="ECO:0000256" key="2">
    <source>
        <dbReference type="RuleBase" id="RU003749"/>
    </source>
</evidence>
<dbReference type="InterPro" id="IPR036513">
    <property type="entry name" value="STAS_dom_sf"/>
</dbReference>
<comment type="caution">
    <text evidence="4">The sequence shown here is derived from an EMBL/GenBank/DDBJ whole genome shotgun (WGS) entry which is preliminary data.</text>
</comment>
<evidence type="ECO:0000313" key="4">
    <source>
        <dbReference type="EMBL" id="GAA1640362.1"/>
    </source>
</evidence>
<dbReference type="EMBL" id="BAAAMU010000028">
    <property type="protein sequence ID" value="GAA1640362.1"/>
    <property type="molecule type" value="Genomic_DNA"/>
</dbReference>
<name>A0ABN2FDW8_9ACTN</name>
<dbReference type="Pfam" id="PF01740">
    <property type="entry name" value="STAS"/>
    <property type="match status" value="1"/>
</dbReference>
<accession>A0ABN2FDW8</accession>
<dbReference type="PROSITE" id="PS50801">
    <property type="entry name" value="STAS"/>
    <property type="match status" value="1"/>
</dbReference>
<proteinExistence type="inferred from homology"/>
<dbReference type="SUPFAM" id="SSF52091">
    <property type="entry name" value="SpoIIaa-like"/>
    <property type="match status" value="1"/>
</dbReference>
<dbReference type="InterPro" id="IPR002645">
    <property type="entry name" value="STAS_dom"/>
</dbReference>
<dbReference type="RefSeq" id="WP_346107073.1">
    <property type="nucleotide sequence ID" value="NZ_BAAAMU010000028.1"/>
</dbReference>
<comment type="similarity">
    <text evidence="1 2">Belongs to the anti-sigma-factor antagonist family.</text>
</comment>
<organism evidence="4 5">
    <name type="scientific">Nonomuraea maheshkhaliensis</name>
    <dbReference type="NCBI Taxonomy" id="419590"/>
    <lineage>
        <taxon>Bacteria</taxon>
        <taxon>Bacillati</taxon>
        <taxon>Actinomycetota</taxon>
        <taxon>Actinomycetes</taxon>
        <taxon>Streptosporangiales</taxon>
        <taxon>Streptosporangiaceae</taxon>
        <taxon>Nonomuraea</taxon>
    </lineage>
</organism>
<dbReference type="InterPro" id="IPR003658">
    <property type="entry name" value="Anti-sigma_ant"/>
</dbReference>
<sequence length="128" mass="13150">MLTAAAPHTALSVNCRLSPGGVLVTVAGELDATNAGRLESAIAGAWRPGRPLILDLQGLTFMDSSGLHVLLRVRADVLAGAGSLRLVSVRDLPARLLQITGVWDTLDIYDSVAEAAAALAPSLVADLG</sequence>
<evidence type="ECO:0000259" key="3">
    <source>
        <dbReference type="PROSITE" id="PS50801"/>
    </source>
</evidence>
<evidence type="ECO:0000256" key="1">
    <source>
        <dbReference type="ARBA" id="ARBA00009013"/>
    </source>
</evidence>
<dbReference type="PANTHER" id="PTHR33495">
    <property type="entry name" value="ANTI-SIGMA FACTOR ANTAGONIST TM_1081-RELATED-RELATED"/>
    <property type="match status" value="1"/>
</dbReference>
<dbReference type="CDD" id="cd07043">
    <property type="entry name" value="STAS_anti-anti-sigma_factors"/>
    <property type="match status" value="1"/>
</dbReference>
<keyword evidence="5" id="KW-1185">Reference proteome</keyword>